<dbReference type="Proteomes" id="UP000199647">
    <property type="component" value="Unassembled WGS sequence"/>
</dbReference>
<dbReference type="Gene3D" id="2.40.320.10">
    <property type="entry name" value="Hypothetical Protein Pfu-838710-001"/>
    <property type="match status" value="1"/>
</dbReference>
<dbReference type="EMBL" id="FOFG01000018">
    <property type="protein sequence ID" value="SER41837.1"/>
    <property type="molecule type" value="Genomic_DNA"/>
</dbReference>
<dbReference type="OrthoDB" id="9805588at2"/>
<dbReference type="InterPro" id="IPR033469">
    <property type="entry name" value="CYTH-like_dom_sf"/>
</dbReference>
<dbReference type="PIRSF" id="PIRSF016487">
    <property type="entry name" value="CYTH_UCP016487"/>
    <property type="match status" value="1"/>
</dbReference>
<dbReference type="SUPFAM" id="SSF55154">
    <property type="entry name" value="CYTH-like phosphatases"/>
    <property type="match status" value="1"/>
</dbReference>
<protein>
    <submittedName>
        <fullName evidence="3">Adenylate cyclase</fullName>
    </submittedName>
</protein>
<sequence>MPLEIERKFLVRDDRWRDGATSERYCQGYLSKGKATVRVRRAGDRAYLTVKGEPDGISRPEYEYEIPVDHAQSMLHALCDGPLIEKTRHEIRHDGLLWQVDEFAGANSGLIVAEVELSHPDQAISLPEWIGEEVTDDPRYYNSALATNPMGSEAERSA</sequence>
<dbReference type="STRING" id="1855383.SAMN05216548_11820"/>
<dbReference type="PANTHER" id="PTHR40114">
    <property type="entry name" value="SLR0698 PROTEIN"/>
    <property type="match status" value="1"/>
</dbReference>
<evidence type="ECO:0000313" key="4">
    <source>
        <dbReference type="Proteomes" id="UP000199647"/>
    </source>
</evidence>
<evidence type="ECO:0000313" key="3">
    <source>
        <dbReference type="EMBL" id="SER41837.1"/>
    </source>
</evidence>
<dbReference type="PROSITE" id="PS51707">
    <property type="entry name" value="CYTH"/>
    <property type="match status" value="1"/>
</dbReference>
<organism evidence="3 4">
    <name type="scientific">Faunimonas pinastri</name>
    <dbReference type="NCBI Taxonomy" id="1855383"/>
    <lineage>
        <taxon>Bacteria</taxon>
        <taxon>Pseudomonadati</taxon>
        <taxon>Pseudomonadota</taxon>
        <taxon>Alphaproteobacteria</taxon>
        <taxon>Hyphomicrobiales</taxon>
        <taxon>Afifellaceae</taxon>
        <taxon>Faunimonas</taxon>
    </lineage>
</organism>
<dbReference type="RefSeq" id="WP_092499253.1">
    <property type="nucleotide sequence ID" value="NZ_FOFG01000018.1"/>
</dbReference>
<evidence type="ECO:0000256" key="1">
    <source>
        <dbReference type="PIRSR" id="PIRSR016487-1"/>
    </source>
</evidence>
<dbReference type="InterPro" id="IPR012042">
    <property type="entry name" value="NeuTTM/CthTTM-like"/>
</dbReference>
<dbReference type="PANTHER" id="PTHR40114:SF1">
    <property type="entry name" value="SLR0698 PROTEIN"/>
    <property type="match status" value="1"/>
</dbReference>
<dbReference type="Pfam" id="PF01928">
    <property type="entry name" value="CYTH"/>
    <property type="match status" value="1"/>
</dbReference>
<feature type="domain" description="CYTH" evidence="2">
    <location>
        <begin position="2"/>
        <end position="147"/>
    </location>
</feature>
<gene>
    <name evidence="3" type="ORF">SAMN05216548_11820</name>
</gene>
<feature type="active site" description="Proton acceptor" evidence="1">
    <location>
        <position position="29"/>
    </location>
</feature>
<name>A0A1H9P1A2_9HYPH</name>
<dbReference type="SMART" id="SM01118">
    <property type="entry name" value="CYTH"/>
    <property type="match status" value="1"/>
</dbReference>
<keyword evidence="4" id="KW-1185">Reference proteome</keyword>
<proteinExistence type="predicted"/>
<reference evidence="3 4" key="1">
    <citation type="submission" date="2016-10" db="EMBL/GenBank/DDBJ databases">
        <authorList>
            <person name="de Groot N.N."/>
        </authorList>
    </citation>
    <scope>NUCLEOTIDE SEQUENCE [LARGE SCALE GENOMIC DNA]</scope>
    <source>
        <strain evidence="3 4">A52C2</strain>
    </source>
</reference>
<dbReference type="CDD" id="cd07891">
    <property type="entry name" value="CYTH-like_CthTTM-like_1"/>
    <property type="match status" value="1"/>
</dbReference>
<accession>A0A1H9P1A2</accession>
<dbReference type="InterPro" id="IPR023577">
    <property type="entry name" value="CYTH_domain"/>
</dbReference>
<dbReference type="AlphaFoldDB" id="A0A1H9P1A2"/>
<evidence type="ECO:0000259" key="2">
    <source>
        <dbReference type="PROSITE" id="PS51707"/>
    </source>
</evidence>